<evidence type="ECO:0000256" key="5">
    <source>
        <dbReference type="SAM" id="MobiDB-lite"/>
    </source>
</evidence>
<feature type="transmembrane region" description="Helical" evidence="6">
    <location>
        <begin position="229"/>
        <end position="248"/>
    </location>
</feature>
<organism evidence="8 9">
    <name type="scientific">Sporothrix stenoceras</name>
    <dbReference type="NCBI Taxonomy" id="5173"/>
    <lineage>
        <taxon>Eukaryota</taxon>
        <taxon>Fungi</taxon>
        <taxon>Dikarya</taxon>
        <taxon>Ascomycota</taxon>
        <taxon>Pezizomycotina</taxon>
        <taxon>Sordariomycetes</taxon>
        <taxon>Sordariomycetidae</taxon>
        <taxon>Ophiostomatales</taxon>
        <taxon>Ophiostomataceae</taxon>
        <taxon>Sporothrix</taxon>
    </lineage>
</organism>
<feature type="region of interest" description="Disordered" evidence="5">
    <location>
        <begin position="1"/>
        <end position="86"/>
    </location>
</feature>
<feature type="region of interest" description="Disordered" evidence="5">
    <location>
        <begin position="577"/>
        <end position="610"/>
    </location>
</feature>
<comment type="caution">
    <text evidence="8">The sequence shown here is derived from an EMBL/GenBank/DDBJ whole genome shotgun (WGS) entry which is preliminary data.</text>
</comment>
<evidence type="ECO:0000259" key="7">
    <source>
        <dbReference type="Pfam" id="PF06398"/>
    </source>
</evidence>
<dbReference type="InterPro" id="IPR010482">
    <property type="entry name" value="TECPR1-like_DysF"/>
</dbReference>
<dbReference type="Pfam" id="PF06398">
    <property type="entry name" value="Pex24p"/>
    <property type="match status" value="1"/>
</dbReference>
<dbReference type="PANTHER" id="PTHR28304">
    <property type="entry name" value="PEROXISOMAL MEMBRANE PROTEIN PEX29"/>
    <property type="match status" value="1"/>
</dbReference>
<dbReference type="PANTHER" id="PTHR28304:SF2">
    <property type="entry name" value="PEROXISOMAL MEMBRANE PROTEIN PEX29"/>
    <property type="match status" value="1"/>
</dbReference>
<dbReference type="Proteomes" id="UP001583186">
    <property type="component" value="Unassembled WGS sequence"/>
</dbReference>
<keyword evidence="3 6" id="KW-1133">Transmembrane helix</keyword>
<keyword evidence="9" id="KW-1185">Reference proteome</keyword>
<dbReference type="InterPro" id="IPR052816">
    <property type="entry name" value="Peroxisomal_Membrane_PEX28-32"/>
</dbReference>
<evidence type="ECO:0000313" key="8">
    <source>
        <dbReference type="EMBL" id="KAL1888693.1"/>
    </source>
</evidence>
<comment type="subcellular location">
    <subcellularLocation>
        <location evidence="1">Membrane</location>
        <topology evidence="1">Multi-pass membrane protein</topology>
    </subcellularLocation>
</comment>
<sequence>MDEIAYMFLGGHDDDPLDEEPTPTSTSTPATTLAPSPLPPVASSINKTGYMSHPRLEAVGEVADDDGPSEAATPPVSPAPATPKKRRGLRDFLSNSKANIQDQLLDKLFQQVIPIDNSHANEDDNELSYGDPSFGAAPIVGDGAADTVGGGGGGVGLGVDPNDADEPVKKPRPGFSVAIMSTNFRRFNARIGVVFRFQKKVERLLAWRRASHTLSFLGVYTFVCLDPYLLTLVPPSILLLGVLIPGFITRHPGTSTTNTPSLALPSEYYARGPPLAPPRTVKPVKELSRDFFHNMGDLQNSMEDFSVAHDKIVQTVVPATNFADEAFSSALFVTLCIAATLLSVAAHLLPWRLLFLTGGWVVVCSGHPTVARQIRIWKKSMSTPPPTTVPAGEKVAPVNEKKDSAASTAATTEPASASSLWNAWVAADIILDEAPETREVEIFELQRRSSDDAAEWEPWVFSPSPYDPLSQPRLNANAQSASPASAFLVGSGGRPLGARFFEDVLPPQGWEWSEKKWALDLWSRDWVEERIITGVEVETEGERWVYDMFNESEQQQQQQNQLAAAAESTGYGYGDSDFYADSTGLHPPTTSFRPQRRPLGPSWEEGEEGMGRRGEWRRRRWVRMVKRKKITVTV</sequence>
<evidence type="ECO:0000313" key="9">
    <source>
        <dbReference type="Proteomes" id="UP001583186"/>
    </source>
</evidence>
<gene>
    <name evidence="8" type="primary">PEX29</name>
    <name evidence="8" type="ORF">Sste5346_009399</name>
</gene>
<feature type="domain" description="TECPR1-like DysF" evidence="7">
    <location>
        <begin position="175"/>
        <end position="623"/>
    </location>
</feature>
<proteinExistence type="predicted"/>
<keyword evidence="4 6" id="KW-0472">Membrane</keyword>
<name>A0ABR3YKJ1_9PEZI</name>
<feature type="region of interest" description="Disordered" evidence="5">
    <location>
        <begin position="382"/>
        <end position="411"/>
    </location>
</feature>
<evidence type="ECO:0000256" key="3">
    <source>
        <dbReference type="ARBA" id="ARBA00022989"/>
    </source>
</evidence>
<feature type="transmembrane region" description="Helical" evidence="6">
    <location>
        <begin position="326"/>
        <end position="345"/>
    </location>
</feature>
<dbReference type="EMBL" id="JAWCUI010000087">
    <property type="protein sequence ID" value="KAL1888693.1"/>
    <property type="molecule type" value="Genomic_DNA"/>
</dbReference>
<evidence type="ECO:0000256" key="6">
    <source>
        <dbReference type="SAM" id="Phobius"/>
    </source>
</evidence>
<feature type="compositionally biased region" description="Low complexity" evidence="5">
    <location>
        <begin position="22"/>
        <end position="35"/>
    </location>
</feature>
<protein>
    <submittedName>
        <fullName evidence="8">Peroxisome size and maintenance regulator</fullName>
    </submittedName>
</protein>
<reference evidence="8 9" key="1">
    <citation type="journal article" date="2024" name="IMA Fungus">
        <title>IMA Genome - F19 : A genome assembly and annotation guide to empower mycologists, including annotated draft genome sequences of Ceratocystis pirilliformis, Diaporthe australafricana, Fusarium ophioides, Paecilomyces lecythidis, and Sporothrix stenoceras.</title>
        <authorList>
            <person name="Aylward J."/>
            <person name="Wilson A.M."/>
            <person name="Visagie C.M."/>
            <person name="Spraker J."/>
            <person name="Barnes I."/>
            <person name="Buitendag C."/>
            <person name="Ceriani C."/>
            <person name="Del Mar Angel L."/>
            <person name="du Plessis D."/>
            <person name="Fuchs T."/>
            <person name="Gasser K."/>
            <person name="Kramer D."/>
            <person name="Li W."/>
            <person name="Munsamy K."/>
            <person name="Piso A."/>
            <person name="Price J.L."/>
            <person name="Sonnekus B."/>
            <person name="Thomas C."/>
            <person name="van der Nest A."/>
            <person name="van Dijk A."/>
            <person name="van Heerden A."/>
            <person name="van Vuuren N."/>
            <person name="Yilmaz N."/>
            <person name="Duong T.A."/>
            <person name="van der Merwe N.A."/>
            <person name="Wingfield M.J."/>
            <person name="Wingfield B.D."/>
        </authorList>
    </citation>
    <scope>NUCLEOTIDE SEQUENCE [LARGE SCALE GENOMIC DNA]</scope>
    <source>
        <strain evidence="8 9">CMW 5346</strain>
    </source>
</reference>
<keyword evidence="2 6" id="KW-0812">Transmembrane</keyword>
<evidence type="ECO:0000256" key="1">
    <source>
        <dbReference type="ARBA" id="ARBA00004141"/>
    </source>
</evidence>
<evidence type="ECO:0000256" key="2">
    <source>
        <dbReference type="ARBA" id="ARBA00022692"/>
    </source>
</evidence>
<accession>A0ABR3YKJ1</accession>
<evidence type="ECO:0000256" key="4">
    <source>
        <dbReference type="ARBA" id="ARBA00023136"/>
    </source>
</evidence>